<keyword evidence="1" id="KW-0472">Membrane</keyword>
<keyword evidence="1" id="KW-1133">Transmembrane helix</keyword>
<gene>
    <name evidence="2" type="ORF">SAMN05421788_10344</name>
</gene>
<proteinExistence type="predicted"/>
<reference evidence="3" key="1">
    <citation type="submission" date="2017-01" db="EMBL/GenBank/DDBJ databases">
        <authorList>
            <person name="Varghese N."/>
            <person name="Submissions S."/>
        </authorList>
    </citation>
    <scope>NUCLEOTIDE SEQUENCE [LARGE SCALE GENOMIC DNA]</scope>
    <source>
        <strain evidence="3">DSM 21054</strain>
    </source>
</reference>
<evidence type="ECO:0000256" key="1">
    <source>
        <dbReference type="SAM" id="Phobius"/>
    </source>
</evidence>
<dbReference type="AlphaFoldDB" id="A0A173MJ89"/>
<organism evidence="2 3">
    <name type="scientific">Filimonas lacunae</name>
    <dbReference type="NCBI Taxonomy" id="477680"/>
    <lineage>
        <taxon>Bacteria</taxon>
        <taxon>Pseudomonadati</taxon>
        <taxon>Bacteroidota</taxon>
        <taxon>Chitinophagia</taxon>
        <taxon>Chitinophagales</taxon>
        <taxon>Chitinophagaceae</taxon>
        <taxon>Filimonas</taxon>
    </lineage>
</organism>
<feature type="transmembrane region" description="Helical" evidence="1">
    <location>
        <begin position="21"/>
        <end position="46"/>
    </location>
</feature>
<keyword evidence="1" id="KW-0812">Transmembrane</keyword>
<evidence type="ECO:0000313" key="3">
    <source>
        <dbReference type="Proteomes" id="UP000186917"/>
    </source>
</evidence>
<dbReference type="STRING" id="477680.SAMN05421788_10344"/>
<keyword evidence="3" id="KW-1185">Reference proteome</keyword>
<name>A0A173MJ89_9BACT</name>
<dbReference type="EMBL" id="FTOR01000003">
    <property type="protein sequence ID" value="SIT03629.1"/>
    <property type="molecule type" value="Genomic_DNA"/>
</dbReference>
<protein>
    <submittedName>
        <fullName evidence="2">Uncharacterized protein</fullName>
    </submittedName>
</protein>
<sequence length="117" mass="13774">MEIQRVKRNIKGGKKGAKKYFYFLFTFGKLAVQVLYTLYTMINYLYNCIQNDRMVDLLLLQQNGMITVDEQIELDAYLMQPDGTAASVLFMLWQDDKLRMSILQQQLIASQFNLYHT</sequence>
<dbReference type="KEGG" id="fln:FLA_3726"/>
<evidence type="ECO:0000313" key="2">
    <source>
        <dbReference type="EMBL" id="SIT03629.1"/>
    </source>
</evidence>
<accession>A0A173MJ89</accession>
<dbReference type="Proteomes" id="UP000186917">
    <property type="component" value="Unassembled WGS sequence"/>
</dbReference>